<name>A0A699Q299_TANCI</name>
<feature type="region of interest" description="Disordered" evidence="1">
    <location>
        <begin position="110"/>
        <end position="161"/>
    </location>
</feature>
<feature type="region of interest" description="Disordered" evidence="1">
    <location>
        <begin position="191"/>
        <end position="228"/>
    </location>
</feature>
<feature type="compositionally biased region" description="Basic and acidic residues" evidence="1">
    <location>
        <begin position="141"/>
        <end position="161"/>
    </location>
</feature>
<dbReference type="AlphaFoldDB" id="A0A699Q299"/>
<comment type="caution">
    <text evidence="2">The sequence shown here is derived from an EMBL/GenBank/DDBJ whole genome shotgun (WGS) entry which is preliminary data.</text>
</comment>
<feature type="compositionally biased region" description="Acidic residues" evidence="1">
    <location>
        <begin position="215"/>
        <end position="228"/>
    </location>
</feature>
<evidence type="ECO:0000256" key="1">
    <source>
        <dbReference type="SAM" id="MobiDB-lite"/>
    </source>
</evidence>
<dbReference type="CDD" id="cd00590">
    <property type="entry name" value="RRM_SF"/>
    <property type="match status" value="1"/>
</dbReference>
<protein>
    <recommendedName>
        <fullName evidence="3">RRM domain-containing protein</fullName>
    </recommendedName>
</protein>
<dbReference type="EMBL" id="BKCJ010988941">
    <property type="protein sequence ID" value="GFC61270.1"/>
    <property type="molecule type" value="Genomic_DNA"/>
</dbReference>
<evidence type="ECO:0008006" key="3">
    <source>
        <dbReference type="Google" id="ProtNLM"/>
    </source>
</evidence>
<feature type="compositionally biased region" description="Polar residues" evidence="1">
    <location>
        <begin position="124"/>
        <end position="140"/>
    </location>
</feature>
<feature type="non-terminal residue" evidence="2">
    <location>
        <position position="228"/>
    </location>
</feature>
<feature type="compositionally biased region" description="Basic and acidic residues" evidence="1">
    <location>
        <begin position="199"/>
        <end position="214"/>
    </location>
</feature>
<gene>
    <name evidence="2" type="ORF">Tci_833240</name>
</gene>
<sequence>MVRNTSTMRDADGWSWRFKNDKADTTIPIQNPFHKEECESYGCIVDSFIANKKSRVGKRFGFVRFIGVKNEEELANALATIWIGSYHLFAAEARFKRKETYAELPKKTVENNRSQIPDNKVEQVASTQSKKTYASTSNGDRGSKAERQETKMKQVTLSDHESVQINNSPEIALVKGLWLWLQFQNEETCNALASQETDSDSHGGDEGDKERDFESVDDIEEDEQVAKQ</sequence>
<reference evidence="2" key="1">
    <citation type="journal article" date="2019" name="Sci. Rep.">
        <title>Draft genome of Tanacetum cinerariifolium, the natural source of mosquito coil.</title>
        <authorList>
            <person name="Yamashiro T."/>
            <person name="Shiraishi A."/>
            <person name="Satake H."/>
            <person name="Nakayama K."/>
        </authorList>
    </citation>
    <scope>NUCLEOTIDE SEQUENCE</scope>
</reference>
<accession>A0A699Q299</accession>
<proteinExistence type="predicted"/>
<evidence type="ECO:0000313" key="2">
    <source>
        <dbReference type="EMBL" id="GFC61270.1"/>
    </source>
</evidence>
<organism evidence="2">
    <name type="scientific">Tanacetum cinerariifolium</name>
    <name type="common">Dalmatian daisy</name>
    <name type="synonym">Chrysanthemum cinerariifolium</name>
    <dbReference type="NCBI Taxonomy" id="118510"/>
    <lineage>
        <taxon>Eukaryota</taxon>
        <taxon>Viridiplantae</taxon>
        <taxon>Streptophyta</taxon>
        <taxon>Embryophyta</taxon>
        <taxon>Tracheophyta</taxon>
        <taxon>Spermatophyta</taxon>
        <taxon>Magnoliopsida</taxon>
        <taxon>eudicotyledons</taxon>
        <taxon>Gunneridae</taxon>
        <taxon>Pentapetalae</taxon>
        <taxon>asterids</taxon>
        <taxon>campanulids</taxon>
        <taxon>Asterales</taxon>
        <taxon>Asteraceae</taxon>
        <taxon>Asteroideae</taxon>
        <taxon>Anthemideae</taxon>
        <taxon>Anthemidinae</taxon>
        <taxon>Tanacetum</taxon>
    </lineage>
</organism>